<evidence type="ECO:0000313" key="8">
    <source>
        <dbReference type="EMBL" id="TVT21921.1"/>
    </source>
</evidence>
<sequence length="310" mass="31842">MIVTVTPNPSVDRTIFVDGLVRGSVIRAKRSLSEPSGKGVNVSLALQAHRHPTTAVLPLGGTMGAQLSEMLTATGMTFRPVPIQGSTRSNVSLTEPDGTVTKINEHGPALTPDEARALRDAALAASREAHCLAVCGSLPEGLDDAFYPELLGAARELGLRVAVDTSGVALQWAVKAGPDVIKPNREELAEATGSMPATVGEVVAAARLLRERGARTVLASLGPDGAVLVEDDLVVHGEAPVERPVSTVGAGDALLAGFLAAGGTGPEALAAGLLWAAASVQHPGTLFTATKADATVILHETLDPARRLTH</sequence>
<evidence type="ECO:0000256" key="6">
    <source>
        <dbReference type="PIRNR" id="PIRNR000535"/>
    </source>
</evidence>
<feature type="domain" description="Carbohydrate kinase PfkB" evidence="7">
    <location>
        <begin position="10"/>
        <end position="287"/>
    </location>
</feature>
<evidence type="ECO:0000256" key="4">
    <source>
        <dbReference type="ARBA" id="ARBA00022777"/>
    </source>
</evidence>
<keyword evidence="5" id="KW-0067">ATP-binding</keyword>
<organism evidence="8 9">
    <name type="scientific">Amycolatopsis acidiphila</name>
    <dbReference type="NCBI Taxonomy" id="715473"/>
    <lineage>
        <taxon>Bacteria</taxon>
        <taxon>Bacillati</taxon>
        <taxon>Actinomycetota</taxon>
        <taxon>Actinomycetes</taxon>
        <taxon>Pseudonocardiales</taxon>
        <taxon>Pseudonocardiaceae</taxon>
        <taxon>Amycolatopsis</taxon>
    </lineage>
</organism>
<dbReference type="PANTHER" id="PTHR46566:SF5">
    <property type="entry name" value="1-PHOSPHOFRUCTOKINASE"/>
    <property type="match status" value="1"/>
</dbReference>
<dbReference type="PANTHER" id="PTHR46566">
    <property type="entry name" value="1-PHOSPHOFRUCTOKINASE-RELATED"/>
    <property type="match status" value="1"/>
</dbReference>
<comment type="caution">
    <text evidence="8">The sequence shown here is derived from an EMBL/GenBank/DDBJ whole genome shotgun (WGS) entry which is preliminary data.</text>
</comment>
<evidence type="ECO:0000256" key="2">
    <source>
        <dbReference type="ARBA" id="ARBA00022679"/>
    </source>
</evidence>
<dbReference type="EMBL" id="VJZA01000022">
    <property type="protein sequence ID" value="TVT21921.1"/>
    <property type="molecule type" value="Genomic_DNA"/>
</dbReference>
<evidence type="ECO:0000256" key="5">
    <source>
        <dbReference type="ARBA" id="ARBA00022840"/>
    </source>
</evidence>
<reference evidence="8 9" key="1">
    <citation type="submission" date="2019-07" db="EMBL/GenBank/DDBJ databases">
        <title>New species of Amycolatopsis and Streptomyces.</title>
        <authorList>
            <person name="Duangmal K."/>
            <person name="Teo W.F.A."/>
            <person name="Lipun K."/>
        </authorList>
    </citation>
    <scope>NUCLEOTIDE SEQUENCE [LARGE SCALE GENOMIC DNA]</scope>
    <source>
        <strain evidence="8 9">JCM 30562</strain>
    </source>
</reference>
<evidence type="ECO:0000256" key="3">
    <source>
        <dbReference type="ARBA" id="ARBA00022741"/>
    </source>
</evidence>
<dbReference type="PROSITE" id="PS00584">
    <property type="entry name" value="PFKB_KINASES_2"/>
    <property type="match status" value="1"/>
</dbReference>
<dbReference type="Pfam" id="PF00294">
    <property type="entry name" value="PfkB"/>
    <property type="match status" value="1"/>
</dbReference>
<keyword evidence="4 8" id="KW-0418">Kinase</keyword>
<dbReference type="InterPro" id="IPR029056">
    <property type="entry name" value="Ribokinase-like"/>
</dbReference>
<dbReference type="InterPro" id="IPR002173">
    <property type="entry name" value="Carboh/pur_kinase_PfkB_CS"/>
</dbReference>
<dbReference type="AlphaFoldDB" id="A0A558ACC0"/>
<dbReference type="Gene3D" id="3.40.1190.20">
    <property type="match status" value="1"/>
</dbReference>
<dbReference type="Proteomes" id="UP000318578">
    <property type="component" value="Unassembled WGS sequence"/>
</dbReference>
<name>A0A558ACC0_9PSEU</name>
<dbReference type="GO" id="GO:0008443">
    <property type="term" value="F:phosphofructokinase activity"/>
    <property type="evidence" value="ECO:0007669"/>
    <property type="project" value="TreeGrafter"/>
</dbReference>
<dbReference type="GO" id="GO:0005829">
    <property type="term" value="C:cytosol"/>
    <property type="evidence" value="ECO:0007669"/>
    <property type="project" value="TreeGrafter"/>
</dbReference>
<dbReference type="SUPFAM" id="SSF53613">
    <property type="entry name" value="Ribokinase-like"/>
    <property type="match status" value="1"/>
</dbReference>
<keyword evidence="9" id="KW-1185">Reference proteome</keyword>
<protein>
    <submittedName>
        <fullName evidence="8">1-phosphofructokinase family hexose kinase</fullName>
    </submittedName>
</protein>
<comment type="similarity">
    <text evidence="1">Belongs to the carbohydrate kinase PfkB family.</text>
</comment>
<dbReference type="PIRSF" id="PIRSF000535">
    <property type="entry name" value="1PFK/6PFK/LacC"/>
    <property type="match status" value="1"/>
</dbReference>
<evidence type="ECO:0000256" key="1">
    <source>
        <dbReference type="ARBA" id="ARBA00010688"/>
    </source>
</evidence>
<gene>
    <name evidence="8" type="ORF">FNH06_15310</name>
</gene>
<dbReference type="RefSeq" id="WP_144638868.1">
    <property type="nucleotide sequence ID" value="NZ_BNAX01000015.1"/>
</dbReference>
<keyword evidence="2 6" id="KW-0808">Transferase</keyword>
<evidence type="ECO:0000259" key="7">
    <source>
        <dbReference type="Pfam" id="PF00294"/>
    </source>
</evidence>
<evidence type="ECO:0000313" key="9">
    <source>
        <dbReference type="Proteomes" id="UP000318578"/>
    </source>
</evidence>
<dbReference type="InterPro" id="IPR017583">
    <property type="entry name" value="Tagatose/fructose_Pkinase"/>
</dbReference>
<dbReference type="OrthoDB" id="9801219at2"/>
<dbReference type="GO" id="GO:0005524">
    <property type="term" value="F:ATP binding"/>
    <property type="evidence" value="ECO:0007669"/>
    <property type="project" value="UniProtKB-KW"/>
</dbReference>
<dbReference type="CDD" id="cd01164">
    <property type="entry name" value="FruK_PfkB_like"/>
    <property type="match status" value="1"/>
</dbReference>
<dbReference type="InterPro" id="IPR011611">
    <property type="entry name" value="PfkB_dom"/>
</dbReference>
<proteinExistence type="inferred from homology"/>
<keyword evidence="3" id="KW-0547">Nucleotide-binding</keyword>
<dbReference type="NCBIfam" id="TIGR03168">
    <property type="entry name" value="1-PFK"/>
    <property type="match status" value="1"/>
</dbReference>
<accession>A0A558ACC0</accession>